<proteinExistence type="predicted"/>
<protein>
    <submittedName>
        <fullName evidence="1">Uncharacterized protein</fullName>
    </submittedName>
</protein>
<reference evidence="1 2" key="1">
    <citation type="journal article" date="2015" name="Nature">
        <title>rRNA introns, odd ribosomes, and small enigmatic genomes across a large radiation of phyla.</title>
        <authorList>
            <person name="Brown C.T."/>
            <person name="Hug L.A."/>
            <person name="Thomas B.C."/>
            <person name="Sharon I."/>
            <person name="Castelle C.J."/>
            <person name="Singh A."/>
            <person name="Wilkins M.J."/>
            <person name="Williams K.H."/>
            <person name="Banfield J.F."/>
        </authorList>
    </citation>
    <scope>NUCLEOTIDE SEQUENCE [LARGE SCALE GENOMIC DNA]</scope>
</reference>
<dbReference type="AlphaFoldDB" id="A0A0G2B972"/>
<evidence type="ECO:0000313" key="2">
    <source>
        <dbReference type="Proteomes" id="UP000033870"/>
    </source>
</evidence>
<sequence length="193" mass="20919">MPDNEHPKGREQVAPVPELTAAELDSLCFAANPEDLKIARDLCAAKGIPEGKLSAHIRVAGKDVFIDTTADGFGTVLTADALDAGVAADEPWLNPHVRRAVREQGKQDNLPPADDEFTLEQAKTPQVGGRVFYAPAGSETIYQGLIREVKPDYGDPGVLGIKLELVDSQQTVWVSWDKCVPLQTEMPYLASKK</sequence>
<comment type="caution">
    <text evidence="1">The sequence shown here is derived from an EMBL/GenBank/DDBJ whole genome shotgun (WGS) entry which is preliminary data.</text>
</comment>
<accession>A0A0G2B972</accession>
<evidence type="ECO:0000313" key="1">
    <source>
        <dbReference type="EMBL" id="KKW42009.1"/>
    </source>
</evidence>
<dbReference type="EMBL" id="LCRX01000011">
    <property type="protein sequence ID" value="KKW42009.1"/>
    <property type="molecule type" value="Genomic_DNA"/>
</dbReference>
<name>A0A0G2B972_9BACT</name>
<dbReference type="Proteomes" id="UP000033870">
    <property type="component" value="Unassembled WGS sequence"/>
</dbReference>
<gene>
    <name evidence="1" type="ORF">UY92_C0011G0031</name>
</gene>
<organism evidence="1 2">
    <name type="scientific">Candidatus Magasanikbacteria bacterium GW2011_GWA2_56_11</name>
    <dbReference type="NCBI Taxonomy" id="1619044"/>
    <lineage>
        <taxon>Bacteria</taxon>
        <taxon>Candidatus Magasanikiibacteriota</taxon>
    </lineage>
</organism>